<organism evidence="6 7">
    <name type="scientific">Kibdelosporangium phytohabitans</name>
    <dbReference type="NCBI Taxonomy" id="860235"/>
    <lineage>
        <taxon>Bacteria</taxon>
        <taxon>Bacillati</taxon>
        <taxon>Actinomycetota</taxon>
        <taxon>Actinomycetes</taxon>
        <taxon>Pseudonocardiales</taxon>
        <taxon>Pseudonocardiaceae</taxon>
        <taxon>Kibdelosporangium</taxon>
    </lineage>
</organism>
<dbReference type="InterPro" id="IPR039536">
    <property type="entry name" value="TetR_C_Proteobacteria"/>
</dbReference>
<accession>A0A0N9I9A9</accession>
<evidence type="ECO:0000256" key="3">
    <source>
        <dbReference type="ARBA" id="ARBA00023163"/>
    </source>
</evidence>
<dbReference type="InterPro" id="IPR050109">
    <property type="entry name" value="HTH-type_TetR-like_transc_reg"/>
</dbReference>
<dbReference type="InterPro" id="IPR001647">
    <property type="entry name" value="HTH_TetR"/>
</dbReference>
<feature type="domain" description="HTH tetR-type" evidence="5">
    <location>
        <begin position="16"/>
        <end position="76"/>
    </location>
</feature>
<dbReference type="InterPro" id="IPR009057">
    <property type="entry name" value="Homeodomain-like_sf"/>
</dbReference>
<dbReference type="AlphaFoldDB" id="A0A0N9I9A9"/>
<dbReference type="Gene3D" id="1.10.357.10">
    <property type="entry name" value="Tetracycline Repressor, domain 2"/>
    <property type="match status" value="1"/>
</dbReference>
<sequence>MGIAGVGIGNEEGRSARKRRLIMESATTLFLRNGYQGTSMDEVAALAAVSKQTVYKNFTDKETLFSEIIMSVATTVDAFIKLIADKLHNAEDLHKDLPVLARQYLHSVMRPQVLQMRRLLVGEASRFPELARTYYEQAPERVLTALAPELAHLDERGLLRVPEPALAAKHFAFLVLGVPLDKAMFFGDDTGYTSAELDHLADEGARVFLAAYGISADQRLG</sequence>
<dbReference type="Pfam" id="PF00440">
    <property type="entry name" value="TetR_N"/>
    <property type="match status" value="1"/>
</dbReference>
<feature type="DNA-binding region" description="H-T-H motif" evidence="4">
    <location>
        <begin position="39"/>
        <end position="58"/>
    </location>
</feature>
<dbReference type="OrthoDB" id="7186128at2"/>
<dbReference type="GO" id="GO:0000976">
    <property type="term" value="F:transcription cis-regulatory region binding"/>
    <property type="evidence" value="ECO:0007669"/>
    <property type="project" value="TreeGrafter"/>
</dbReference>
<gene>
    <name evidence="6" type="ORF">AOZ06_34000</name>
</gene>
<protein>
    <recommendedName>
        <fullName evidence="5">HTH tetR-type domain-containing protein</fullName>
    </recommendedName>
</protein>
<keyword evidence="1" id="KW-0805">Transcription regulation</keyword>
<evidence type="ECO:0000256" key="2">
    <source>
        <dbReference type="ARBA" id="ARBA00023125"/>
    </source>
</evidence>
<dbReference type="FunFam" id="1.10.10.60:FF:000141">
    <property type="entry name" value="TetR family transcriptional regulator"/>
    <property type="match status" value="1"/>
</dbReference>
<dbReference type="STRING" id="860235.AOZ06_34000"/>
<name>A0A0N9I9A9_9PSEU</name>
<dbReference type="Proteomes" id="UP000063699">
    <property type="component" value="Chromosome"/>
</dbReference>
<keyword evidence="7" id="KW-1185">Reference proteome</keyword>
<dbReference type="SUPFAM" id="SSF46689">
    <property type="entry name" value="Homeodomain-like"/>
    <property type="match status" value="1"/>
</dbReference>
<keyword evidence="3" id="KW-0804">Transcription</keyword>
<dbReference type="SUPFAM" id="SSF48498">
    <property type="entry name" value="Tetracyclin repressor-like, C-terminal domain"/>
    <property type="match status" value="1"/>
</dbReference>
<evidence type="ECO:0000256" key="4">
    <source>
        <dbReference type="PROSITE-ProRule" id="PRU00335"/>
    </source>
</evidence>
<evidence type="ECO:0000313" key="7">
    <source>
        <dbReference type="Proteomes" id="UP000063699"/>
    </source>
</evidence>
<dbReference type="GO" id="GO:0003700">
    <property type="term" value="F:DNA-binding transcription factor activity"/>
    <property type="evidence" value="ECO:0007669"/>
    <property type="project" value="TreeGrafter"/>
</dbReference>
<proteinExistence type="predicted"/>
<dbReference type="PROSITE" id="PS50977">
    <property type="entry name" value="HTH_TETR_2"/>
    <property type="match status" value="1"/>
</dbReference>
<dbReference type="KEGG" id="kphy:AOZ06_34000"/>
<dbReference type="PANTHER" id="PTHR30055">
    <property type="entry name" value="HTH-TYPE TRANSCRIPTIONAL REGULATOR RUTR"/>
    <property type="match status" value="1"/>
</dbReference>
<dbReference type="PRINTS" id="PR00455">
    <property type="entry name" value="HTHTETR"/>
</dbReference>
<dbReference type="GO" id="GO:0045892">
    <property type="term" value="P:negative regulation of DNA-templated transcription"/>
    <property type="evidence" value="ECO:0007669"/>
    <property type="project" value="UniProtKB-ARBA"/>
</dbReference>
<dbReference type="Pfam" id="PF14246">
    <property type="entry name" value="TetR_C_7"/>
    <property type="match status" value="1"/>
</dbReference>
<evidence type="ECO:0000256" key="1">
    <source>
        <dbReference type="ARBA" id="ARBA00023015"/>
    </source>
</evidence>
<dbReference type="InterPro" id="IPR036271">
    <property type="entry name" value="Tet_transcr_reg_TetR-rel_C_sf"/>
</dbReference>
<reference evidence="6 7" key="1">
    <citation type="submission" date="2015-07" db="EMBL/GenBank/DDBJ databases">
        <title>Genome sequencing of Kibdelosporangium phytohabitans.</title>
        <authorList>
            <person name="Qin S."/>
            <person name="Xing K."/>
        </authorList>
    </citation>
    <scope>NUCLEOTIDE SEQUENCE [LARGE SCALE GENOMIC DNA]</scope>
    <source>
        <strain evidence="6 7">KLBMP1111</strain>
    </source>
</reference>
<evidence type="ECO:0000313" key="6">
    <source>
        <dbReference type="EMBL" id="ALG11227.1"/>
    </source>
</evidence>
<keyword evidence="2 4" id="KW-0238">DNA-binding</keyword>
<dbReference type="EMBL" id="CP012752">
    <property type="protein sequence ID" value="ALG11227.1"/>
    <property type="molecule type" value="Genomic_DNA"/>
</dbReference>
<dbReference type="RefSeq" id="WP_054293128.1">
    <property type="nucleotide sequence ID" value="NZ_CP012752.1"/>
</dbReference>
<evidence type="ECO:0000259" key="5">
    <source>
        <dbReference type="PROSITE" id="PS50977"/>
    </source>
</evidence>
<dbReference type="PANTHER" id="PTHR30055:SF146">
    <property type="entry name" value="HTH-TYPE TRANSCRIPTIONAL DUAL REGULATOR CECR"/>
    <property type="match status" value="1"/>
</dbReference>